<dbReference type="Gene3D" id="3.30.2310.20">
    <property type="entry name" value="RelE-like"/>
    <property type="match status" value="1"/>
</dbReference>
<dbReference type="AlphaFoldDB" id="W2D2A1"/>
<keyword evidence="5" id="KW-0378">Hydrolase</keyword>
<keyword evidence="3" id="KW-0540">Nuclease</keyword>
<dbReference type="SUPFAM" id="SSF143011">
    <property type="entry name" value="RelE-like"/>
    <property type="match status" value="1"/>
</dbReference>
<dbReference type="EMBL" id="AYYF01001064">
    <property type="protein sequence ID" value="ETK12807.1"/>
    <property type="molecule type" value="Genomic_DNA"/>
</dbReference>
<dbReference type="InterPro" id="IPR035093">
    <property type="entry name" value="RelE/ParE_toxin_dom_sf"/>
</dbReference>
<keyword evidence="2" id="KW-1277">Toxin-antitoxin system</keyword>
<dbReference type="PANTHER" id="PTHR38039:SF1">
    <property type="entry name" value="TOXIN YOEB"/>
    <property type="match status" value="1"/>
</dbReference>
<comment type="caution">
    <text evidence="7">The sequence shown here is derived from an EMBL/GenBank/DDBJ whole genome shotgun (WGS) entry which is preliminary data.</text>
</comment>
<evidence type="ECO:0000256" key="5">
    <source>
        <dbReference type="ARBA" id="ARBA00022801"/>
    </source>
</evidence>
<gene>
    <name evidence="7" type="ORF">T235_07210</name>
</gene>
<name>W2D2A1_9BACT</name>
<dbReference type="NCBIfam" id="TIGR02116">
    <property type="entry name" value="toxin_Txe_YoeB"/>
    <property type="match status" value="1"/>
</dbReference>
<dbReference type="GO" id="GO:0045892">
    <property type="term" value="P:negative regulation of DNA-templated transcription"/>
    <property type="evidence" value="ECO:0007669"/>
    <property type="project" value="TreeGrafter"/>
</dbReference>
<comment type="similarity">
    <text evidence="1">Belongs to the YoeB family.</text>
</comment>
<evidence type="ECO:0000313" key="8">
    <source>
        <dbReference type="Proteomes" id="UP000034980"/>
    </source>
</evidence>
<keyword evidence="4" id="KW-0255">Endonuclease</keyword>
<evidence type="ECO:0000313" key="7">
    <source>
        <dbReference type="EMBL" id="ETK12807.1"/>
    </source>
</evidence>
<protein>
    <recommendedName>
        <fullName evidence="6">Putative mRNA interferase YoeB</fullName>
    </recommendedName>
</protein>
<accession>W2D2A1</accession>
<reference evidence="7 8" key="1">
    <citation type="submission" date="2013-11" db="EMBL/GenBank/DDBJ databases">
        <title>Single cell genomics of uncultured Tannerella BU063 (oral taxon 286).</title>
        <authorList>
            <person name="Beall C.J."/>
            <person name="Campbell A.G."/>
            <person name="Griffen A.L."/>
            <person name="Podar M."/>
            <person name="Leys E.J."/>
        </authorList>
    </citation>
    <scope>NUCLEOTIDE SEQUENCE [LARGE SCALE GENOMIC DNA]</scope>
    <source>
        <strain evidence="7">Cell 8/11</strain>
    </source>
</reference>
<dbReference type="GO" id="GO:0006401">
    <property type="term" value="P:RNA catabolic process"/>
    <property type="evidence" value="ECO:0007669"/>
    <property type="project" value="InterPro"/>
</dbReference>
<dbReference type="Pfam" id="PF06769">
    <property type="entry name" value="YoeB_toxin"/>
    <property type="match status" value="1"/>
</dbReference>
<proteinExistence type="inferred from homology"/>
<evidence type="ECO:0000256" key="4">
    <source>
        <dbReference type="ARBA" id="ARBA00022759"/>
    </source>
</evidence>
<dbReference type="GO" id="GO:0016787">
    <property type="term" value="F:hydrolase activity"/>
    <property type="evidence" value="ECO:0007669"/>
    <property type="project" value="UniProtKB-KW"/>
</dbReference>
<dbReference type="InterPro" id="IPR009614">
    <property type="entry name" value="YoeB_toxin"/>
</dbReference>
<dbReference type="PANTHER" id="PTHR38039">
    <property type="entry name" value="TOXIN YOEB"/>
    <property type="match status" value="1"/>
</dbReference>
<dbReference type="Proteomes" id="UP000034980">
    <property type="component" value="Unassembled WGS sequence"/>
</dbReference>
<sequence>MGKYTVDLVGDSKDDLRRLYRLGDKAIIKKIEKLFVELSEHPYTGTGKPKLLKHRAKTWSRRIDGKNRMLYTVDNDIVSVYVISLLGHYDDK</sequence>
<evidence type="ECO:0000256" key="3">
    <source>
        <dbReference type="ARBA" id="ARBA00022722"/>
    </source>
</evidence>
<evidence type="ECO:0000256" key="1">
    <source>
        <dbReference type="ARBA" id="ARBA00008172"/>
    </source>
</evidence>
<dbReference type="GO" id="GO:0004519">
    <property type="term" value="F:endonuclease activity"/>
    <property type="evidence" value="ECO:0007669"/>
    <property type="project" value="UniProtKB-KW"/>
</dbReference>
<evidence type="ECO:0000256" key="2">
    <source>
        <dbReference type="ARBA" id="ARBA00022649"/>
    </source>
</evidence>
<organism evidence="7 8">
    <name type="scientific">Tannerella sp. oral taxon BU063 isolate Cell 8/11</name>
    <dbReference type="NCBI Taxonomy" id="1411915"/>
    <lineage>
        <taxon>Bacteria</taxon>
        <taxon>Pseudomonadati</taxon>
        <taxon>Bacteroidota</taxon>
        <taxon>Bacteroidia</taxon>
        <taxon>Bacteroidales</taxon>
        <taxon>Tannerellaceae</taxon>
        <taxon>Tannerella</taxon>
    </lineage>
</organism>
<evidence type="ECO:0000256" key="6">
    <source>
        <dbReference type="ARBA" id="ARBA00030388"/>
    </source>
</evidence>